<keyword evidence="3" id="KW-1185">Reference proteome</keyword>
<name>A0A9P6FFR6_9FUNG</name>
<protein>
    <submittedName>
        <fullName evidence="2">Uncharacterized protein</fullName>
    </submittedName>
</protein>
<evidence type="ECO:0000256" key="1">
    <source>
        <dbReference type="SAM" id="MobiDB-lite"/>
    </source>
</evidence>
<feature type="compositionally biased region" description="Acidic residues" evidence="1">
    <location>
        <begin position="16"/>
        <end position="26"/>
    </location>
</feature>
<organism evidence="2 3">
    <name type="scientific">Mortierella hygrophila</name>
    <dbReference type="NCBI Taxonomy" id="979708"/>
    <lineage>
        <taxon>Eukaryota</taxon>
        <taxon>Fungi</taxon>
        <taxon>Fungi incertae sedis</taxon>
        <taxon>Mucoromycota</taxon>
        <taxon>Mortierellomycotina</taxon>
        <taxon>Mortierellomycetes</taxon>
        <taxon>Mortierellales</taxon>
        <taxon>Mortierellaceae</taxon>
        <taxon>Mortierella</taxon>
    </lineage>
</organism>
<proteinExistence type="predicted"/>
<gene>
    <name evidence="2" type="ORF">EC957_001164</name>
</gene>
<dbReference type="AlphaFoldDB" id="A0A9P6FFR6"/>
<dbReference type="Proteomes" id="UP000723463">
    <property type="component" value="Unassembled WGS sequence"/>
</dbReference>
<feature type="compositionally biased region" description="Basic residues" evidence="1">
    <location>
        <begin position="31"/>
        <end position="43"/>
    </location>
</feature>
<evidence type="ECO:0000313" key="2">
    <source>
        <dbReference type="EMBL" id="KAF9550257.1"/>
    </source>
</evidence>
<dbReference type="EMBL" id="JAAAXW010000012">
    <property type="protein sequence ID" value="KAF9550257.1"/>
    <property type="molecule type" value="Genomic_DNA"/>
</dbReference>
<evidence type="ECO:0000313" key="3">
    <source>
        <dbReference type="Proteomes" id="UP000723463"/>
    </source>
</evidence>
<feature type="region of interest" description="Disordered" evidence="1">
    <location>
        <begin position="144"/>
        <end position="169"/>
    </location>
</feature>
<sequence>MAERKTYQKRTASEVDDKDVENESDAEGQLGHHRPIKTRRIRKDKAEETDNARSVLKRKKAARNDAIWRMITSDSVTPSDLSTKTTMTTTKKEVETMGESIITATTLAMEIALAAAVPAVTAVSGVDSRVVDEAQDAVDQLSIHEGDSENKTGDITDMNTSVDQDADTPAAAAISPRRKTLNVLNDTALEKLWAVTRGKFN</sequence>
<reference evidence="2" key="1">
    <citation type="journal article" date="2020" name="Fungal Divers.">
        <title>Resolving the Mortierellaceae phylogeny through synthesis of multi-gene phylogenetics and phylogenomics.</title>
        <authorList>
            <person name="Vandepol N."/>
            <person name="Liber J."/>
            <person name="Desiro A."/>
            <person name="Na H."/>
            <person name="Kennedy M."/>
            <person name="Barry K."/>
            <person name="Grigoriev I.V."/>
            <person name="Miller A.N."/>
            <person name="O'Donnell K."/>
            <person name="Stajich J.E."/>
            <person name="Bonito G."/>
        </authorList>
    </citation>
    <scope>NUCLEOTIDE SEQUENCE</scope>
    <source>
        <strain evidence="2">NRRL 2591</strain>
    </source>
</reference>
<feature type="region of interest" description="Disordered" evidence="1">
    <location>
        <begin position="1"/>
        <end position="59"/>
    </location>
</feature>
<feature type="compositionally biased region" description="Basic and acidic residues" evidence="1">
    <location>
        <begin position="1"/>
        <end position="15"/>
    </location>
</feature>
<feature type="compositionally biased region" description="Basic and acidic residues" evidence="1">
    <location>
        <begin position="144"/>
        <end position="154"/>
    </location>
</feature>
<accession>A0A9P6FFR6</accession>
<comment type="caution">
    <text evidence="2">The sequence shown here is derived from an EMBL/GenBank/DDBJ whole genome shotgun (WGS) entry which is preliminary data.</text>
</comment>